<keyword evidence="2" id="KW-1185">Reference proteome</keyword>
<dbReference type="EMBL" id="BMIF01000007">
    <property type="protein sequence ID" value="GGA69703.1"/>
    <property type="molecule type" value="Genomic_DNA"/>
</dbReference>
<gene>
    <name evidence="1" type="ORF">GCM10011385_24420</name>
</gene>
<dbReference type="RefSeq" id="WP_188721353.1">
    <property type="nucleotide sequence ID" value="NZ_BMIF01000007.1"/>
</dbReference>
<dbReference type="Proteomes" id="UP000636264">
    <property type="component" value="Unassembled WGS sequence"/>
</dbReference>
<name>A0A916RW07_9HYPH</name>
<evidence type="ECO:0000313" key="2">
    <source>
        <dbReference type="Proteomes" id="UP000636264"/>
    </source>
</evidence>
<accession>A0A916RW07</accession>
<proteinExistence type="predicted"/>
<sequence>MANSKGIFRSMLDSMIAAREAQAARYVRQARAMLDNDMQQTRAAKQK</sequence>
<comment type="caution">
    <text evidence="1">The sequence shown here is derived from an EMBL/GenBank/DDBJ whole genome shotgun (WGS) entry which is preliminary data.</text>
</comment>
<dbReference type="AlphaFoldDB" id="A0A916RW07"/>
<protein>
    <submittedName>
        <fullName evidence="1">Uncharacterized protein</fullName>
    </submittedName>
</protein>
<organism evidence="1 2">
    <name type="scientific">Nitratireductor aestuarii</name>
    <dbReference type="NCBI Taxonomy" id="1735103"/>
    <lineage>
        <taxon>Bacteria</taxon>
        <taxon>Pseudomonadati</taxon>
        <taxon>Pseudomonadota</taxon>
        <taxon>Alphaproteobacteria</taxon>
        <taxon>Hyphomicrobiales</taxon>
        <taxon>Phyllobacteriaceae</taxon>
        <taxon>Nitratireductor</taxon>
    </lineage>
</organism>
<reference evidence="1" key="2">
    <citation type="submission" date="2020-09" db="EMBL/GenBank/DDBJ databases">
        <authorList>
            <person name="Sun Q."/>
            <person name="Zhou Y."/>
        </authorList>
    </citation>
    <scope>NUCLEOTIDE SEQUENCE</scope>
    <source>
        <strain evidence="1">CGMCC 1.15320</strain>
    </source>
</reference>
<reference evidence="1" key="1">
    <citation type="journal article" date="2014" name="Int. J. Syst. Evol. Microbiol.">
        <title>Complete genome sequence of Corynebacterium casei LMG S-19264T (=DSM 44701T), isolated from a smear-ripened cheese.</title>
        <authorList>
            <consortium name="US DOE Joint Genome Institute (JGI-PGF)"/>
            <person name="Walter F."/>
            <person name="Albersmeier A."/>
            <person name="Kalinowski J."/>
            <person name="Ruckert C."/>
        </authorList>
    </citation>
    <scope>NUCLEOTIDE SEQUENCE</scope>
    <source>
        <strain evidence="1">CGMCC 1.15320</strain>
    </source>
</reference>
<evidence type="ECO:0000313" key="1">
    <source>
        <dbReference type="EMBL" id="GGA69703.1"/>
    </source>
</evidence>